<dbReference type="RefSeq" id="WP_148987334.1">
    <property type="nucleotide sequence ID" value="NZ_VTEV01000002.1"/>
</dbReference>
<evidence type="ECO:0000256" key="3">
    <source>
        <dbReference type="ARBA" id="ARBA00022670"/>
    </source>
</evidence>
<dbReference type="GO" id="GO:0008236">
    <property type="term" value="F:serine-type peptidase activity"/>
    <property type="evidence" value="ECO:0007669"/>
    <property type="project" value="UniProtKB-KW"/>
</dbReference>
<keyword evidence="4" id="KW-0378">Hydrolase</keyword>
<feature type="active site" description="Charge relay system" evidence="6">
    <location>
        <position position="276"/>
    </location>
</feature>
<reference evidence="9 10" key="1">
    <citation type="submission" date="2019-08" db="EMBL/GenBank/DDBJ databases">
        <title>Bacillus genomes from the desert of Cuatro Cienegas, Coahuila.</title>
        <authorList>
            <person name="Olmedo-Alvarez G."/>
        </authorList>
    </citation>
    <scope>NUCLEOTIDE SEQUENCE [LARGE SCALE GENOMIC DNA]</scope>
    <source>
        <strain evidence="9 10">CH28_1T</strain>
    </source>
</reference>
<dbReference type="SUPFAM" id="SSF52317">
    <property type="entry name" value="Class I glutamine amidotransferase-like"/>
    <property type="match status" value="1"/>
</dbReference>
<dbReference type="PIRSF" id="PIRSF028757">
    <property type="entry name" value="LD-carboxypeptidase"/>
    <property type="match status" value="1"/>
</dbReference>
<evidence type="ECO:0000256" key="1">
    <source>
        <dbReference type="ARBA" id="ARBA00010233"/>
    </source>
</evidence>
<dbReference type="InterPro" id="IPR040921">
    <property type="entry name" value="Peptidase_S66C"/>
</dbReference>
<dbReference type="Pfam" id="PF17676">
    <property type="entry name" value="Peptidase_S66C"/>
    <property type="match status" value="1"/>
</dbReference>
<dbReference type="OrthoDB" id="9807329at2"/>
<accession>A0A5D4T2D4</accession>
<evidence type="ECO:0000259" key="8">
    <source>
        <dbReference type="Pfam" id="PF17676"/>
    </source>
</evidence>
<evidence type="ECO:0000313" key="10">
    <source>
        <dbReference type="Proteomes" id="UP000322524"/>
    </source>
</evidence>
<name>A0A5D4T2D4_9BACI</name>
<dbReference type="InterPro" id="IPR003507">
    <property type="entry name" value="S66_fam"/>
</dbReference>
<dbReference type="SUPFAM" id="SSF141986">
    <property type="entry name" value="LD-carboxypeptidase A C-terminal domain-like"/>
    <property type="match status" value="1"/>
</dbReference>
<dbReference type="GO" id="GO:0006508">
    <property type="term" value="P:proteolysis"/>
    <property type="evidence" value="ECO:0007669"/>
    <property type="project" value="UniProtKB-KW"/>
</dbReference>
<dbReference type="InterPro" id="IPR040449">
    <property type="entry name" value="Peptidase_S66_N"/>
</dbReference>
<keyword evidence="5" id="KW-0720">Serine protease</keyword>
<dbReference type="InterPro" id="IPR029062">
    <property type="entry name" value="Class_I_gatase-like"/>
</dbReference>
<proteinExistence type="inferred from homology"/>
<comment type="caution">
    <text evidence="9">The sequence shown here is derived from an EMBL/GenBank/DDBJ whole genome shotgun (WGS) entry which is preliminary data.</text>
</comment>
<feature type="domain" description="LD-carboxypeptidase N-terminal" evidence="7">
    <location>
        <begin position="14"/>
        <end position="129"/>
    </location>
</feature>
<dbReference type="GO" id="GO:0004180">
    <property type="term" value="F:carboxypeptidase activity"/>
    <property type="evidence" value="ECO:0007669"/>
    <property type="project" value="UniProtKB-KW"/>
</dbReference>
<dbReference type="Gene3D" id="3.40.50.10740">
    <property type="entry name" value="Class I glutamine amidotransferase-like"/>
    <property type="match status" value="1"/>
</dbReference>
<dbReference type="Proteomes" id="UP000322524">
    <property type="component" value="Unassembled WGS sequence"/>
</dbReference>
<comment type="similarity">
    <text evidence="1">Belongs to the peptidase S66 family.</text>
</comment>
<evidence type="ECO:0000256" key="5">
    <source>
        <dbReference type="ARBA" id="ARBA00022825"/>
    </source>
</evidence>
<organism evidence="9 10">
    <name type="scientific">Sutcliffiella horikoshii</name>
    <dbReference type="NCBI Taxonomy" id="79883"/>
    <lineage>
        <taxon>Bacteria</taxon>
        <taxon>Bacillati</taxon>
        <taxon>Bacillota</taxon>
        <taxon>Bacilli</taxon>
        <taxon>Bacillales</taxon>
        <taxon>Bacillaceae</taxon>
        <taxon>Sutcliffiella</taxon>
    </lineage>
</organism>
<evidence type="ECO:0000256" key="2">
    <source>
        <dbReference type="ARBA" id="ARBA00022645"/>
    </source>
</evidence>
<evidence type="ECO:0000313" key="9">
    <source>
        <dbReference type="EMBL" id="TYS69773.1"/>
    </source>
</evidence>
<dbReference type="Pfam" id="PF02016">
    <property type="entry name" value="Peptidase_S66"/>
    <property type="match status" value="1"/>
</dbReference>
<protein>
    <submittedName>
        <fullName evidence="9">LD-carboxypeptidase</fullName>
    </submittedName>
</protein>
<dbReference type="STRING" id="79883.GCA_001636495_00969"/>
<evidence type="ECO:0000256" key="6">
    <source>
        <dbReference type="PIRSR" id="PIRSR028757-1"/>
    </source>
</evidence>
<gene>
    <name evidence="9" type="ORF">FZC76_05955</name>
</gene>
<feature type="domain" description="LD-carboxypeptidase C-terminal" evidence="8">
    <location>
        <begin position="178"/>
        <end position="291"/>
    </location>
</feature>
<dbReference type="EMBL" id="VTEV01000002">
    <property type="protein sequence ID" value="TYS69773.1"/>
    <property type="molecule type" value="Genomic_DNA"/>
</dbReference>
<evidence type="ECO:0000256" key="4">
    <source>
        <dbReference type="ARBA" id="ARBA00022801"/>
    </source>
</evidence>
<dbReference type="InterPro" id="IPR027478">
    <property type="entry name" value="LdcA_N"/>
</dbReference>
<dbReference type="CDD" id="cd07025">
    <property type="entry name" value="Peptidase_S66"/>
    <property type="match status" value="1"/>
</dbReference>
<keyword evidence="3" id="KW-0645">Protease</keyword>
<dbReference type="PANTHER" id="PTHR30237">
    <property type="entry name" value="MURAMOYLTETRAPEPTIDE CARBOXYPEPTIDASE"/>
    <property type="match status" value="1"/>
</dbReference>
<dbReference type="PANTHER" id="PTHR30237:SF2">
    <property type="entry name" value="MUREIN TETRAPEPTIDE CARBOXYPEPTIDASE"/>
    <property type="match status" value="1"/>
</dbReference>
<feature type="active site" description="Nucleophile" evidence="6">
    <location>
        <position position="110"/>
    </location>
</feature>
<evidence type="ECO:0000259" key="7">
    <source>
        <dbReference type="Pfam" id="PF02016"/>
    </source>
</evidence>
<keyword evidence="2 9" id="KW-0121">Carboxypeptidase</keyword>
<sequence>MAIKPLALQRGDTIGLVTLGSPLDATTINTRVQFLRDMGFNVVFGRYVYSIDGIVSAPADKRAEDLMDMFKNPNVKMILATRGGTGVQQILPYLDFTIIRENPKLISGYSDITVLLNSLYQFSDLITFHSLMLIDFRAETPAYNFNQFFAATSTFVSPRAIINPPELVRMGINPGNVTGPIVGGNITSIVNTLGTPYEIDTKGKILFLEDTHTPSNMILRYFTQLSMAGKFRDCLGIIMGECTNCPVAYNTSYTDLINSVLVPTRKPLIMNFATGHGRFKAAIPIGATVNINATNNTITVMEPAVSWGQEP</sequence>
<dbReference type="InterPro" id="IPR027461">
    <property type="entry name" value="Carboxypeptidase_A_C_sf"/>
</dbReference>
<feature type="active site" description="Charge relay system" evidence="6">
    <location>
        <position position="209"/>
    </location>
</feature>
<dbReference type="AlphaFoldDB" id="A0A5D4T2D4"/>
<dbReference type="Gene3D" id="3.50.30.60">
    <property type="entry name" value="LD-carboxypeptidase A C-terminal domain-like"/>
    <property type="match status" value="1"/>
</dbReference>